<keyword evidence="3" id="KW-0853">WD repeat</keyword>
<dbReference type="InterPro" id="IPR003131">
    <property type="entry name" value="T1-type_BTB"/>
</dbReference>
<dbReference type="STRING" id="2018661.A0A2A2JMF3"/>
<dbReference type="InterPro" id="IPR015943">
    <property type="entry name" value="WD40/YVTN_repeat-like_dom_sf"/>
</dbReference>
<name>A0A2A2JMF3_9BILA</name>
<keyword evidence="8" id="KW-1185">Reference proteome</keyword>
<evidence type="ECO:0000256" key="4">
    <source>
        <dbReference type="ARBA" id="ARBA00022737"/>
    </source>
</evidence>
<keyword evidence="4" id="KW-0677">Repeat</keyword>
<evidence type="ECO:0000259" key="6">
    <source>
        <dbReference type="PROSITE" id="PS50097"/>
    </source>
</evidence>
<gene>
    <name evidence="7" type="ORF">WR25_08111</name>
</gene>
<evidence type="ECO:0000256" key="1">
    <source>
        <dbReference type="ARBA" id="ARBA00009572"/>
    </source>
</evidence>
<evidence type="ECO:0000256" key="3">
    <source>
        <dbReference type="ARBA" id="ARBA00022574"/>
    </source>
</evidence>
<dbReference type="Pfam" id="PF02214">
    <property type="entry name" value="BTB_2"/>
    <property type="match status" value="1"/>
</dbReference>
<accession>A0A2A2JMF3</accession>
<sequence length="731" mass="80518">MSPESAATRSTDKIVHLNVGGTKFSSSLSTLTWVPDSFFTSLLSGRISSLKDEETGAIFIDRDPDAFRVILNWLRTKQVDLSRVPIALLKHEAMFYGLGPLVKRLSLCDELEESACGNVLYTAMIPAPRLNFDSQTAKNKAAASQSSSSSSVPFSPKVHGHTKKGSGEMLRFDANRPMLRVRQIKAHHNMIAVAYSEYVCVYRLRESAGWNPIFTTPRVDAEIQLVAMHTKFGPQGSDKMLAVSLANGTILLWSMDDDNGTKKGSFVCDCPISRLFFVGSQLVALSRKGKVIIWHSVSQNWQVQDVMPISCYDTAGSSLILGCVNGAMYYIDMQKFPLRMKDNDLLVTELYKDPNGECITALSVYLTPKTNVCGNWIEIAYGTASGTVRLIVQHPETVGHGPQLFQTFTVHNSSIMIVALTTNYLISVCSEYNHVRTWAITRFRGMISTQPGSTSLASFKVLTLDVVGENHEREPICPGPFGDQESEQVFVQLVIPDSNQVFIRLASTGERVCTVKTVDSAPISAYAVHECEGSSRMGGRPRRFLFCGTIFGTVQMFDLTTALDQHYQTRCQPQPLSLQPSSSFSDPIKSTAASTSISNSCNRPHVNSGQVLGGPTPQEFLTLLDECLLDPMRSEGSDWMGFLKMSSYRIRLRRKQIGSAGSRQIDKGDGTDQSGKAGSILEDSFTPQPLQTLPIPFNRQKLRAAHNFHNPQTTTRNRKGKLSVAAAQFAS</sequence>
<dbReference type="Proteomes" id="UP000218231">
    <property type="component" value="Unassembled WGS sequence"/>
</dbReference>
<dbReference type="SUPFAM" id="SSF50978">
    <property type="entry name" value="WD40 repeat-like"/>
    <property type="match status" value="1"/>
</dbReference>
<dbReference type="EMBL" id="LIAE01010343">
    <property type="protein sequence ID" value="PAV62837.1"/>
    <property type="molecule type" value="Genomic_DNA"/>
</dbReference>
<comment type="similarity">
    <text evidence="1">Belongs to the KCTD3 family.</text>
</comment>
<proteinExistence type="inferred from homology"/>
<dbReference type="OrthoDB" id="6077599at2759"/>
<dbReference type="InterPro" id="IPR011333">
    <property type="entry name" value="SKP1/BTB/POZ_sf"/>
</dbReference>
<organism evidence="7 8">
    <name type="scientific">Diploscapter pachys</name>
    <dbReference type="NCBI Taxonomy" id="2018661"/>
    <lineage>
        <taxon>Eukaryota</taxon>
        <taxon>Metazoa</taxon>
        <taxon>Ecdysozoa</taxon>
        <taxon>Nematoda</taxon>
        <taxon>Chromadorea</taxon>
        <taxon>Rhabditida</taxon>
        <taxon>Rhabditina</taxon>
        <taxon>Rhabditomorpha</taxon>
        <taxon>Rhabditoidea</taxon>
        <taxon>Rhabditidae</taxon>
        <taxon>Diploscapter</taxon>
    </lineage>
</organism>
<dbReference type="PANTHER" id="PTHR15859">
    <property type="entry name" value="SETA BINDING PROTEIN 1"/>
    <property type="match status" value="1"/>
</dbReference>
<keyword evidence="2" id="KW-0597">Phosphoprotein</keyword>
<dbReference type="SUPFAM" id="SSF54695">
    <property type="entry name" value="POZ domain"/>
    <property type="match status" value="1"/>
</dbReference>
<evidence type="ECO:0000313" key="8">
    <source>
        <dbReference type="Proteomes" id="UP000218231"/>
    </source>
</evidence>
<feature type="compositionally biased region" description="Low complexity" evidence="5">
    <location>
        <begin position="136"/>
        <end position="151"/>
    </location>
</feature>
<dbReference type="Gene3D" id="3.30.710.10">
    <property type="entry name" value="Potassium Channel Kv1.1, Chain A"/>
    <property type="match status" value="1"/>
</dbReference>
<dbReference type="InterPro" id="IPR000210">
    <property type="entry name" value="BTB/POZ_dom"/>
</dbReference>
<protein>
    <recommendedName>
        <fullName evidence="6">BTB domain-containing protein</fullName>
    </recommendedName>
</protein>
<dbReference type="PANTHER" id="PTHR15859:SF1">
    <property type="entry name" value="BTB DOMAIN-CONTAINING PROTEIN"/>
    <property type="match status" value="1"/>
</dbReference>
<dbReference type="PROSITE" id="PS50097">
    <property type="entry name" value="BTB"/>
    <property type="match status" value="1"/>
</dbReference>
<dbReference type="InterPro" id="IPR047876">
    <property type="entry name" value="SHKBP1/KCTD3"/>
</dbReference>
<feature type="region of interest" description="Disordered" evidence="5">
    <location>
        <begin position="136"/>
        <end position="168"/>
    </location>
</feature>
<feature type="domain" description="BTB" evidence="6">
    <location>
        <begin position="11"/>
        <end position="83"/>
    </location>
</feature>
<reference evidence="7 8" key="1">
    <citation type="journal article" date="2017" name="Curr. Biol.">
        <title>Genome architecture and evolution of a unichromosomal asexual nematode.</title>
        <authorList>
            <person name="Fradin H."/>
            <person name="Zegar C."/>
            <person name="Gutwein M."/>
            <person name="Lucas J."/>
            <person name="Kovtun M."/>
            <person name="Corcoran D."/>
            <person name="Baugh L.R."/>
            <person name="Kiontke K."/>
            <person name="Gunsalus K."/>
            <person name="Fitch D.H."/>
            <person name="Piano F."/>
        </authorList>
    </citation>
    <scope>NUCLEOTIDE SEQUENCE [LARGE SCALE GENOMIC DNA]</scope>
    <source>
        <strain evidence="7">PF1309</strain>
    </source>
</reference>
<dbReference type="GO" id="GO:0051260">
    <property type="term" value="P:protein homooligomerization"/>
    <property type="evidence" value="ECO:0007669"/>
    <property type="project" value="InterPro"/>
</dbReference>
<feature type="region of interest" description="Disordered" evidence="5">
    <location>
        <begin position="656"/>
        <end position="692"/>
    </location>
</feature>
<dbReference type="FunFam" id="3.30.710.10:FF:000038">
    <property type="entry name" value="BTB/POZ domain-containing protein KCTD3 isoform X1"/>
    <property type="match status" value="1"/>
</dbReference>
<evidence type="ECO:0000313" key="7">
    <source>
        <dbReference type="EMBL" id="PAV62837.1"/>
    </source>
</evidence>
<comment type="caution">
    <text evidence="7">The sequence shown here is derived from an EMBL/GenBank/DDBJ whole genome shotgun (WGS) entry which is preliminary data.</text>
</comment>
<dbReference type="InterPro" id="IPR036322">
    <property type="entry name" value="WD40_repeat_dom_sf"/>
</dbReference>
<evidence type="ECO:0000256" key="2">
    <source>
        <dbReference type="ARBA" id="ARBA00022553"/>
    </source>
</evidence>
<dbReference type="SMART" id="SM00225">
    <property type="entry name" value="BTB"/>
    <property type="match status" value="1"/>
</dbReference>
<dbReference type="Gene3D" id="2.130.10.10">
    <property type="entry name" value="YVTN repeat-like/Quinoprotein amine dehydrogenase"/>
    <property type="match status" value="1"/>
</dbReference>
<evidence type="ECO:0000256" key="5">
    <source>
        <dbReference type="SAM" id="MobiDB-lite"/>
    </source>
</evidence>
<dbReference type="AlphaFoldDB" id="A0A2A2JMF3"/>